<dbReference type="GO" id="GO:0005737">
    <property type="term" value="C:cytoplasm"/>
    <property type="evidence" value="ECO:0007669"/>
    <property type="project" value="TreeGrafter"/>
</dbReference>
<dbReference type="PROSITE" id="PS50007">
    <property type="entry name" value="PIPLC_X_DOMAIN"/>
    <property type="match status" value="1"/>
</dbReference>
<gene>
    <name evidence="4" type="ORF">KUDE01_012459</name>
</gene>
<dbReference type="SUPFAM" id="SSF50729">
    <property type="entry name" value="PH domain-like"/>
    <property type="match status" value="1"/>
</dbReference>
<dbReference type="Gene3D" id="2.30.29.240">
    <property type="match status" value="2"/>
</dbReference>
<feature type="domain" description="Phosphatidylinositol-specific phospholipase C X" evidence="3">
    <location>
        <begin position="274"/>
        <end position="414"/>
    </location>
</feature>
<dbReference type="CDD" id="cd08591">
    <property type="entry name" value="PI-PLCc_beta"/>
    <property type="match status" value="1"/>
</dbReference>
<reference evidence="4" key="1">
    <citation type="submission" date="2023-04" db="EMBL/GenBank/DDBJ databases">
        <title>Chromosome-level genome of Chaenocephalus aceratus.</title>
        <authorList>
            <person name="Park H."/>
        </authorList>
    </citation>
    <scope>NUCLEOTIDE SEQUENCE</scope>
    <source>
        <strain evidence="4">DE</strain>
        <tissue evidence="4">Muscle</tissue>
    </source>
</reference>
<feature type="compositionally biased region" description="Polar residues" evidence="2">
    <location>
        <begin position="436"/>
        <end position="447"/>
    </location>
</feature>
<evidence type="ECO:0000256" key="2">
    <source>
        <dbReference type="SAM" id="MobiDB-lite"/>
    </source>
</evidence>
<dbReference type="GO" id="GO:0016042">
    <property type="term" value="P:lipid catabolic process"/>
    <property type="evidence" value="ECO:0007669"/>
    <property type="project" value="UniProtKB-KW"/>
</dbReference>
<comment type="caution">
    <text evidence="4">The sequence shown here is derived from an EMBL/GenBank/DDBJ whole genome shotgun (WGS) entry which is preliminary data.</text>
</comment>
<name>A0AAD9CND4_DISEL</name>
<dbReference type="EC" id="3.1.4.11" evidence="1"/>
<dbReference type="GO" id="GO:0005516">
    <property type="term" value="F:calmodulin binding"/>
    <property type="evidence" value="ECO:0007669"/>
    <property type="project" value="TreeGrafter"/>
</dbReference>
<evidence type="ECO:0000313" key="4">
    <source>
        <dbReference type="EMBL" id="KAK1905277.1"/>
    </source>
</evidence>
<dbReference type="InterPro" id="IPR017946">
    <property type="entry name" value="PLC-like_Pdiesterase_TIM-brl"/>
</dbReference>
<dbReference type="InterPro" id="IPR000909">
    <property type="entry name" value="PLipase_C_PInositol-sp_X_dom"/>
</dbReference>
<comment type="catalytic activity">
    <reaction evidence="1">
        <text>a 1,2-diacyl-sn-glycero-3-phospho-(1D-myo-inositol-4,5-bisphosphate) + H2O = 1D-myo-inositol 1,4,5-trisphosphate + a 1,2-diacyl-sn-glycerol + H(+)</text>
        <dbReference type="Rhea" id="RHEA:33179"/>
        <dbReference type="ChEBI" id="CHEBI:15377"/>
        <dbReference type="ChEBI" id="CHEBI:15378"/>
        <dbReference type="ChEBI" id="CHEBI:17815"/>
        <dbReference type="ChEBI" id="CHEBI:58456"/>
        <dbReference type="ChEBI" id="CHEBI:203600"/>
        <dbReference type="EC" id="3.1.4.11"/>
    </reaction>
</comment>
<dbReference type="SUPFAM" id="SSF51695">
    <property type="entry name" value="PLC-like phosphodiesterases"/>
    <property type="match status" value="1"/>
</dbReference>
<dbReference type="GO" id="GO:0016607">
    <property type="term" value="C:nuclear speck"/>
    <property type="evidence" value="ECO:0007669"/>
    <property type="project" value="TreeGrafter"/>
</dbReference>
<feature type="region of interest" description="Disordered" evidence="2">
    <location>
        <begin position="435"/>
        <end position="455"/>
    </location>
</feature>
<proteinExistence type="predicted"/>
<dbReference type="GO" id="GO:0051209">
    <property type="term" value="P:release of sequestered calcium ion into cytosol"/>
    <property type="evidence" value="ECO:0007669"/>
    <property type="project" value="TreeGrafter"/>
</dbReference>
<dbReference type="Pfam" id="PF00388">
    <property type="entry name" value="PI-PLC-X"/>
    <property type="match status" value="1"/>
</dbReference>
<keyword evidence="1" id="KW-0378">Hydrolase</keyword>
<dbReference type="Gene3D" id="1.10.238.10">
    <property type="entry name" value="EF-hand"/>
    <property type="match status" value="1"/>
</dbReference>
<dbReference type="PANTHER" id="PTHR10336">
    <property type="entry name" value="PHOSPHOINOSITIDE-SPECIFIC PHOSPHOLIPASE C FAMILY PROTEIN"/>
    <property type="match status" value="1"/>
</dbReference>
<keyword evidence="1" id="KW-0442">Lipid degradation</keyword>
<dbReference type="GO" id="GO:0048015">
    <property type="term" value="P:phosphatidylinositol-mediated signaling"/>
    <property type="evidence" value="ECO:0007669"/>
    <property type="project" value="TreeGrafter"/>
</dbReference>
<accession>A0AAD9CND4</accession>
<keyword evidence="5" id="KW-1185">Reference proteome</keyword>
<dbReference type="Proteomes" id="UP001228049">
    <property type="component" value="Unassembled WGS sequence"/>
</dbReference>
<dbReference type="InterPro" id="IPR037862">
    <property type="entry name" value="PLC-beta_PH"/>
</dbReference>
<evidence type="ECO:0000256" key="1">
    <source>
        <dbReference type="RuleBase" id="RU361133"/>
    </source>
</evidence>
<dbReference type="InterPro" id="IPR011992">
    <property type="entry name" value="EF-hand-dom_pair"/>
</dbReference>
<dbReference type="InterPro" id="IPR053945">
    <property type="entry name" value="PLCB1-4-like_EFh"/>
</dbReference>
<dbReference type="EMBL" id="JASDAP010000003">
    <property type="protein sequence ID" value="KAK1905277.1"/>
    <property type="molecule type" value="Genomic_DNA"/>
</dbReference>
<dbReference type="PANTHER" id="PTHR10336:SF12">
    <property type="entry name" value="1-PHOSPHATIDYLINOSITOL 4,5-BISPHOSPHATE PHOSPHODIESTERASE BETA-1"/>
    <property type="match status" value="1"/>
</dbReference>
<organism evidence="4 5">
    <name type="scientific">Dissostichus eleginoides</name>
    <name type="common">Patagonian toothfish</name>
    <name type="synonym">Dissostichus amissus</name>
    <dbReference type="NCBI Taxonomy" id="100907"/>
    <lineage>
        <taxon>Eukaryota</taxon>
        <taxon>Metazoa</taxon>
        <taxon>Chordata</taxon>
        <taxon>Craniata</taxon>
        <taxon>Vertebrata</taxon>
        <taxon>Euteleostomi</taxon>
        <taxon>Actinopterygii</taxon>
        <taxon>Neopterygii</taxon>
        <taxon>Teleostei</taxon>
        <taxon>Neoteleostei</taxon>
        <taxon>Acanthomorphata</taxon>
        <taxon>Eupercaria</taxon>
        <taxon>Perciformes</taxon>
        <taxon>Notothenioidei</taxon>
        <taxon>Nototheniidae</taxon>
        <taxon>Dissostichus</taxon>
    </lineage>
</organism>
<dbReference type="SUPFAM" id="SSF47473">
    <property type="entry name" value="EF-hand"/>
    <property type="match status" value="1"/>
</dbReference>
<dbReference type="InterPro" id="IPR001192">
    <property type="entry name" value="PI-PLC_fam"/>
</dbReference>
<keyword evidence="1" id="KW-0443">Lipid metabolism</keyword>
<dbReference type="PRINTS" id="PR00390">
    <property type="entry name" value="PHPHLIPASEC"/>
</dbReference>
<dbReference type="Gene3D" id="3.20.20.190">
    <property type="entry name" value="Phosphatidylinositol (PI) phosphodiesterase"/>
    <property type="match status" value="1"/>
</dbReference>
<sequence>MASAQPGVHALKLQPPSVSSTLRNGSNFIKWDEDLSTVNPVTLHVDPHGFYLYWTDQNKEAKLRELLDIGNLVGRLENRMVTVVTASDLVWCEELFSLSSNLLSHNLNRDHSLLKAFVRLTLQPNAEGRIPVKNIVRLFSSDRKRVENSLENCKLPYGRGDSIKLEDFTPEIYRSFLESLCPRPELSSIFKLQGWGDRTLTLDQMTDFINNKQRDPRLNEILYPPLRPAQTHSVMERHQQDQDQLKKGTHTIIFRYQDIDENGIIPPEKLDQSEDMSFPLSHYIINSSHNTYLTAGQLAGSSSVEMYRQVLLAGCRCVELDVWKGRTAEEEPVITHGFTMTSEIPFKEVLEAIAECAFKTSPFPVILSFENHVDSSKQQAKMAEYCQSIFGDALLIDPLDKYPELMGKILVKNKKSHKPSANTDTKRLTDLAANLSHESASPSNNTGAEREAVATEEMSTLVNYVQPTKFNSFEASKSEKS</sequence>
<dbReference type="AlphaFoldDB" id="A0AAD9CND4"/>
<evidence type="ECO:0000313" key="5">
    <source>
        <dbReference type="Proteomes" id="UP001228049"/>
    </source>
</evidence>
<evidence type="ECO:0000259" key="3">
    <source>
        <dbReference type="SMART" id="SM00148"/>
    </source>
</evidence>
<dbReference type="GO" id="GO:0007613">
    <property type="term" value="P:memory"/>
    <property type="evidence" value="ECO:0007669"/>
    <property type="project" value="TreeGrafter"/>
</dbReference>
<dbReference type="GO" id="GO:0004435">
    <property type="term" value="F:phosphatidylinositol-4,5-bisphosphate phospholipase C activity"/>
    <property type="evidence" value="ECO:0007669"/>
    <property type="project" value="UniProtKB-EC"/>
</dbReference>
<dbReference type="Pfam" id="PF17787">
    <property type="entry name" value="PH_14"/>
    <property type="match status" value="1"/>
</dbReference>
<dbReference type="Pfam" id="PF22631">
    <property type="entry name" value="PLCB1-4-like_EFh"/>
    <property type="match status" value="1"/>
</dbReference>
<protein>
    <recommendedName>
        <fullName evidence="1">Phosphoinositide phospholipase C</fullName>
        <ecNumber evidence="1">3.1.4.11</ecNumber>
    </recommendedName>
</protein>
<dbReference type="GO" id="GO:0046488">
    <property type="term" value="P:phosphatidylinositol metabolic process"/>
    <property type="evidence" value="ECO:0007669"/>
    <property type="project" value="TreeGrafter"/>
</dbReference>
<dbReference type="GO" id="GO:0007186">
    <property type="term" value="P:G protein-coupled receptor signaling pathway"/>
    <property type="evidence" value="ECO:0007669"/>
    <property type="project" value="TreeGrafter"/>
</dbReference>
<dbReference type="SMART" id="SM00148">
    <property type="entry name" value="PLCXc"/>
    <property type="match status" value="1"/>
</dbReference>